<dbReference type="FunFam" id="1.10.560.10:FF:000017">
    <property type="entry name" value="T-complex protein 1 subunit eta"/>
    <property type="match status" value="1"/>
</dbReference>
<dbReference type="PANTHER" id="PTHR11353">
    <property type="entry name" value="CHAPERONIN"/>
    <property type="match status" value="1"/>
</dbReference>
<comment type="subcellular location">
    <subcellularLocation>
        <location evidence="1">Cytoplasm</location>
    </subcellularLocation>
</comment>
<dbReference type="Gene3D" id="1.10.560.10">
    <property type="entry name" value="GroEL-like equatorial domain"/>
    <property type="match status" value="1"/>
</dbReference>
<accession>A0ABD3NLP6</accession>
<dbReference type="FunFam" id="3.50.7.10:FF:000002">
    <property type="entry name" value="T-complex protein 1 subunit beta"/>
    <property type="match status" value="1"/>
</dbReference>
<gene>
    <name evidence="11" type="ORF">ACHAWO_008421</name>
</gene>
<comment type="similarity">
    <text evidence="2 10">Belongs to the TCP-1 chaperonin family.</text>
</comment>
<evidence type="ECO:0000256" key="7">
    <source>
        <dbReference type="ARBA" id="ARBA00023186"/>
    </source>
</evidence>
<organism evidence="11 12">
    <name type="scientific">Cyclotella atomus</name>
    <dbReference type="NCBI Taxonomy" id="382360"/>
    <lineage>
        <taxon>Eukaryota</taxon>
        <taxon>Sar</taxon>
        <taxon>Stramenopiles</taxon>
        <taxon>Ochrophyta</taxon>
        <taxon>Bacillariophyta</taxon>
        <taxon>Coscinodiscophyceae</taxon>
        <taxon>Thalassiosirophycidae</taxon>
        <taxon>Stephanodiscales</taxon>
        <taxon>Stephanodiscaceae</taxon>
        <taxon>Cyclotella</taxon>
    </lineage>
</organism>
<keyword evidence="5 10" id="KW-0547">Nucleotide-binding</keyword>
<dbReference type="PROSITE" id="PS00751">
    <property type="entry name" value="TCP1_2"/>
    <property type="match status" value="1"/>
</dbReference>
<dbReference type="InterPro" id="IPR012716">
    <property type="entry name" value="Chap_CCT_beta"/>
</dbReference>
<dbReference type="PROSITE" id="PS00995">
    <property type="entry name" value="TCP1_3"/>
    <property type="match status" value="1"/>
</dbReference>
<dbReference type="CDD" id="cd03336">
    <property type="entry name" value="TCP1_beta"/>
    <property type="match status" value="1"/>
</dbReference>
<keyword evidence="12" id="KW-1185">Reference proteome</keyword>
<dbReference type="GO" id="GO:0005524">
    <property type="term" value="F:ATP binding"/>
    <property type="evidence" value="ECO:0007669"/>
    <property type="project" value="UniProtKB-KW"/>
</dbReference>
<keyword evidence="6 10" id="KW-0067">ATP-binding</keyword>
<dbReference type="InterPro" id="IPR002423">
    <property type="entry name" value="Cpn60/GroEL/TCP-1"/>
</dbReference>
<keyword evidence="4" id="KW-0963">Cytoplasm</keyword>
<evidence type="ECO:0000313" key="12">
    <source>
        <dbReference type="Proteomes" id="UP001530400"/>
    </source>
</evidence>
<dbReference type="AlphaFoldDB" id="A0ABD3NLP6"/>
<evidence type="ECO:0000256" key="4">
    <source>
        <dbReference type="ARBA" id="ARBA00022490"/>
    </source>
</evidence>
<dbReference type="InterPro" id="IPR027410">
    <property type="entry name" value="TCP-1-like_intermed_sf"/>
</dbReference>
<dbReference type="SUPFAM" id="SSF48592">
    <property type="entry name" value="GroEL equatorial domain-like"/>
    <property type="match status" value="1"/>
</dbReference>
<dbReference type="InterPro" id="IPR027409">
    <property type="entry name" value="GroEL-like_apical_dom_sf"/>
</dbReference>
<protein>
    <recommendedName>
        <fullName evidence="9">CCT-beta</fullName>
    </recommendedName>
</protein>
<evidence type="ECO:0000256" key="2">
    <source>
        <dbReference type="ARBA" id="ARBA00008020"/>
    </source>
</evidence>
<proteinExistence type="inferred from homology"/>
<comment type="function">
    <text evidence="8">Molecular chaperone; assists the folding of proteins upon ATP hydrolysis. Known to play a role, in vitro, in the folding of actin and tubulin.</text>
</comment>
<evidence type="ECO:0000256" key="6">
    <source>
        <dbReference type="ARBA" id="ARBA00022840"/>
    </source>
</evidence>
<evidence type="ECO:0000256" key="9">
    <source>
        <dbReference type="ARBA" id="ARBA00033237"/>
    </source>
</evidence>
<dbReference type="SUPFAM" id="SSF54849">
    <property type="entry name" value="GroEL-intermediate domain like"/>
    <property type="match status" value="1"/>
</dbReference>
<dbReference type="PRINTS" id="PR00304">
    <property type="entry name" value="TCOMPLEXTCP1"/>
</dbReference>
<dbReference type="NCBIfam" id="NF041083">
    <property type="entry name" value="thermosome_beta"/>
    <property type="match status" value="1"/>
</dbReference>
<evidence type="ECO:0000256" key="5">
    <source>
        <dbReference type="ARBA" id="ARBA00022741"/>
    </source>
</evidence>
<dbReference type="InterPro" id="IPR053374">
    <property type="entry name" value="TCP-1_chaperonin"/>
</dbReference>
<evidence type="ECO:0000313" key="11">
    <source>
        <dbReference type="EMBL" id="KAL3776776.1"/>
    </source>
</evidence>
<dbReference type="GO" id="GO:0005832">
    <property type="term" value="C:chaperonin-containing T-complex"/>
    <property type="evidence" value="ECO:0007669"/>
    <property type="project" value="UniProtKB-ARBA"/>
</dbReference>
<dbReference type="InterPro" id="IPR027413">
    <property type="entry name" value="GROEL-like_equatorial_sf"/>
</dbReference>
<dbReference type="Gene3D" id="3.50.7.10">
    <property type="entry name" value="GroEL"/>
    <property type="match status" value="1"/>
</dbReference>
<keyword evidence="7 10" id="KW-0143">Chaperone</keyword>
<dbReference type="Proteomes" id="UP001530400">
    <property type="component" value="Unassembled WGS sequence"/>
</dbReference>
<evidence type="ECO:0000256" key="3">
    <source>
        <dbReference type="ARBA" id="ARBA00011531"/>
    </source>
</evidence>
<dbReference type="Pfam" id="PF00118">
    <property type="entry name" value="Cpn60_TCP1"/>
    <property type="match status" value="1"/>
</dbReference>
<dbReference type="EMBL" id="JALLPJ020001081">
    <property type="protein sequence ID" value="KAL3776776.1"/>
    <property type="molecule type" value="Genomic_DNA"/>
</dbReference>
<comment type="caution">
    <text evidence="11">The sequence shown here is derived from an EMBL/GenBank/DDBJ whole genome shotgun (WGS) entry which is preliminary data.</text>
</comment>
<dbReference type="Gene3D" id="3.30.260.10">
    <property type="entry name" value="TCP-1-like chaperonin intermediate domain"/>
    <property type="match status" value="1"/>
</dbReference>
<dbReference type="PROSITE" id="PS00750">
    <property type="entry name" value="TCP1_1"/>
    <property type="match status" value="1"/>
</dbReference>
<evidence type="ECO:0000256" key="8">
    <source>
        <dbReference type="ARBA" id="ARBA00024677"/>
    </source>
</evidence>
<reference evidence="11 12" key="1">
    <citation type="submission" date="2024-10" db="EMBL/GenBank/DDBJ databases">
        <title>Updated reference genomes for cyclostephanoid diatoms.</title>
        <authorList>
            <person name="Roberts W.R."/>
            <person name="Alverson A.J."/>
        </authorList>
    </citation>
    <scope>NUCLEOTIDE SEQUENCE [LARGE SCALE GENOMIC DNA]</scope>
    <source>
        <strain evidence="11 12">AJA010-31</strain>
    </source>
</reference>
<sequence>MEAAFMDSGTTVDKGENARMSSFIGAIAIADLVKTTLGPKGMDKILQRIGERDQSISVTNDGATILKSINLDNAAAKVLVDIARVQDDEVGDGTTSVAVLCGELLREAEDLIAQRIHPQTIASGWRLARSAARSALESSAVNNSHDEDLFRSDLFRIARTTLSSKLLTYEKEYFANLAVEAVMRLRGSNNLDHIQLLKKPGGQLRDSYLEEGFLLDKKIGVGQPKRIEGAKILLANTSMDTDKIKIYGSRVRVDSLNKVAEIEEAEKDRMRQKCEKIIAHGCNVFINRQLIYNLPESIFTDRGIMAIEHADFDGIERLAAVTGGEVVSTFDRPDLVTMGECDVIEEVMIGEDKVIRLGGCKSGEACSIVLRGASSHVLDEAERSLHDALCILQATVKDPRIIYGGGCTEILMAQAVDRLAEKTPGKQALAMSAFARALRQLPAIVADNGGYDSAELVTQLRAAHASGKNTYGLDMYNGTIGDMKELGVAEAFKSKLCVLLSASEAAEMILRVDDIIKCAPRAREQGY</sequence>
<evidence type="ECO:0000256" key="1">
    <source>
        <dbReference type="ARBA" id="ARBA00004496"/>
    </source>
</evidence>
<dbReference type="SUPFAM" id="SSF52029">
    <property type="entry name" value="GroEL apical domain-like"/>
    <property type="match status" value="1"/>
</dbReference>
<name>A0ABD3NLP6_9STRA</name>
<dbReference type="InterPro" id="IPR017998">
    <property type="entry name" value="Chaperone_TCP-1"/>
</dbReference>
<dbReference type="NCBIfam" id="TIGR02341">
    <property type="entry name" value="chap_CCT_beta"/>
    <property type="match status" value="1"/>
</dbReference>
<dbReference type="InterPro" id="IPR002194">
    <property type="entry name" value="Chaperonin_TCP-1_CS"/>
</dbReference>
<comment type="subunit">
    <text evidence="3">Heterooligomeric complex of about 850 to 900 kDa that forms two stacked rings, 12 to 16 nm in diameter.</text>
</comment>
<evidence type="ECO:0000256" key="10">
    <source>
        <dbReference type="RuleBase" id="RU004187"/>
    </source>
</evidence>